<keyword evidence="3" id="KW-1003">Cell membrane</keyword>
<dbReference type="SUPFAM" id="SSF103481">
    <property type="entry name" value="Multidrug resistance efflux transporter EmrE"/>
    <property type="match status" value="2"/>
</dbReference>
<evidence type="ECO:0000256" key="5">
    <source>
        <dbReference type="ARBA" id="ARBA00022989"/>
    </source>
</evidence>
<evidence type="ECO:0000256" key="6">
    <source>
        <dbReference type="ARBA" id="ARBA00023136"/>
    </source>
</evidence>
<comment type="similarity">
    <text evidence="2">Belongs to the EamA transporter family.</text>
</comment>
<dbReference type="PANTHER" id="PTHR32322:SF18">
    <property type="entry name" value="S-ADENOSYLMETHIONINE_S-ADENOSYLHOMOCYSTEINE TRANSPORTER"/>
    <property type="match status" value="1"/>
</dbReference>
<feature type="transmembrane region" description="Helical" evidence="7">
    <location>
        <begin position="12"/>
        <end position="31"/>
    </location>
</feature>
<dbReference type="InterPro" id="IPR000620">
    <property type="entry name" value="EamA_dom"/>
</dbReference>
<protein>
    <submittedName>
        <fullName evidence="9">Permease of the drug/metabolite transporter (DMT) superfamily</fullName>
    </submittedName>
</protein>
<feature type="transmembrane region" description="Helical" evidence="7">
    <location>
        <begin position="123"/>
        <end position="141"/>
    </location>
</feature>
<keyword evidence="4 7" id="KW-0812">Transmembrane</keyword>
<keyword evidence="6 7" id="KW-0472">Membrane</keyword>
<feature type="transmembrane region" description="Helical" evidence="7">
    <location>
        <begin position="217"/>
        <end position="238"/>
    </location>
</feature>
<evidence type="ECO:0000313" key="9">
    <source>
        <dbReference type="EMBL" id="SEV93839.1"/>
    </source>
</evidence>
<dbReference type="PANTHER" id="PTHR32322">
    <property type="entry name" value="INNER MEMBRANE TRANSPORTER"/>
    <property type="match status" value="1"/>
</dbReference>
<keyword evidence="10" id="KW-1185">Reference proteome</keyword>
<reference evidence="9 10" key="1">
    <citation type="submission" date="2016-10" db="EMBL/GenBank/DDBJ databases">
        <authorList>
            <person name="de Groot N.N."/>
        </authorList>
    </citation>
    <scope>NUCLEOTIDE SEQUENCE [LARGE SCALE GENOMIC DNA]</scope>
    <source>
        <strain evidence="9 10">DSM 9179</strain>
    </source>
</reference>
<feature type="transmembrane region" description="Helical" evidence="7">
    <location>
        <begin position="273"/>
        <end position="291"/>
    </location>
</feature>
<dbReference type="OrthoDB" id="9805239at2"/>
<gene>
    <name evidence="9" type="ORF">SAMN05421659_102252</name>
</gene>
<feature type="transmembrane region" description="Helical" evidence="7">
    <location>
        <begin position="188"/>
        <end position="205"/>
    </location>
</feature>
<feature type="transmembrane region" description="Helical" evidence="7">
    <location>
        <begin position="68"/>
        <end position="84"/>
    </location>
</feature>
<dbReference type="InterPro" id="IPR037185">
    <property type="entry name" value="EmrE-like"/>
</dbReference>
<dbReference type="Proteomes" id="UP000199701">
    <property type="component" value="Unassembled WGS sequence"/>
</dbReference>
<dbReference type="RefSeq" id="WP_092450669.1">
    <property type="nucleotide sequence ID" value="NZ_FOJI01000002.1"/>
</dbReference>
<sequence>MKQNKSTAGHLSALITILIWGTTFISTKILLKDFLPIEILFFRFILGLTLLIIVYPKRLKVTDKKQEITFACAGLTGVTLYYLLENIALTYSMASNVGVIISIAPFFTALLAHYLLDGEKLKANFFLGFGASMMGICLISFNGSTTFHLNPIGDLLAVLAAIVWACYSILTRKISAYGYNTIQTTRRVFTYGILFMIPTLFLFDFSIRLERFQNPVYLFNILFLGFGASALCFVTWNLAVRLLGAVRTSIYIYLVPVITVATSITILHEEITWIAILGAALALTGLFISEIKFSFKQKSNSISYAEFKR</sequence>
<comment type="subcellular location">
    <subcellularLocation>
        <location evidence="1">Cell membrane</location>
        <topology evidence="1">Multi-pass membrane protein</topology>
    </subcellularLocation>
</comment>
<feature type="domain" description="EamA" evidence="8">
    <location>
        <begin position="8"/>
        <end position="140"/>
    </location>
</feature>
<dbReference type="EMBL" id="FOJI01000002">
    <property type="protein sequence ID" value="SEV93839.1"/>
    <property type="molecule type" value="Genomic_DNA"/>
</dbReference>
<evidence type="ECO:0000259" key="8">
    <source>
        <dbReference type="Pfam" id="PF00892"/>
    </source>
</evidence>
<feature type="transmembrane region" description="Helical" evidence="7">
    <location>
        <begin position="250"/>
        <end position="267"/>
    </location>
</feature>
<feature type="transmembrane region" description="Helical" evidence="7">
    <location>
        <begin position="37"/>
        <end position="56"/>
    </location>
</feature>
<dbReference type="Pfam" id="PF00892">
    <property type="entry name" value="EamA"/>
    <property type="match status" value="2"/>
</dbReference>
<proteinExistence type="inferred from homology"/>
<evidence type="ECO:0000256" key="2">
    <source>
        <dbReference type="ARBA" id="ARBA00007362"/>
    </source>
</evidence>
<dbReference type="AlphaFoldDB" id="A0A1I0MZC2"/>
<evidence type="ECO:0000256" key="7">
    <source>
        <dbReference type="SAM" id="Phobius"/>
    </source>
</evidence>
<name>A0A1I0MZC2_9FIRM</name>
<dbReference type="InterPro" id="IPR050638">
    <property type="entry name" value="AA-Vitamin_Transporters"/>
</dbReference>
<keyword evidence="5 7" id="KW-1133">Transmembrane helix</keyword>
<dbReference type="GO" id="GO:0005886">
    <property type="term" value="C:plasma membrane"/>
    <property type="evidence" value="ECO:0007669"/>
    <property type="project" value="UniProtKB-SubCell"/>
</dbReference>
<organism evidence="9 10">
    <name type="scientific">[Clostridium] fimetarium</name>
    <dbReference type="NCBI Taxonomy" id="99656"/>
    <lineage>
        <taxon>Bacteria</taxon>
        <taxon>Bacillati</taxon>
        <taxon>Bacillota</taxon>
        <taxon>Clostridia</taxon>
        <taxon>Lachnospirales</taxon>
        <taxon>Lachnospiraceae</taxon>
    </lineage>
</organism>
<evidence type="ECO:0000256" key="1">
    <source>
        <dbReference type="ARBA" id="ARBA00004651"/>
    </source>
</evidence>
<evidence type="ECO:0000313" key="10">
    <source>
        <dbReference type="Proteomes" id="UP000199701"/>
    </source>
</evidence>
<feature type="transmembrane region" description="Helical" evidence="7">
    <location>
        <begin position="147"/>
        <end position="167"/>
    </location>
</feature>
<accession>A0A1I0MZC2</accession>
<evidence type="ECO:0000256" key="3">
    <source>
        <dbReference type="ARBA" id="ARBA00022475"/>
    </source>
</evidence>
<evidence type="ECO:0000256" key="4">
    <source>
        <dbReference type="ARBA" id="ARBA00022692"/>
    </source>
</evidence>
<dbReference type="STRING" id="99656.SAMN05421659_102252"/>
<feature type="transmembrane region" description="Helical" evidence="7">
    <location>
        <begin position="96"/>
        <end position="116"/>
    </location>
</feature>
<feature type="domain" description="EamA" evidence="8">
    <location>
        <begin position="152"/>
        <end position="288"/>
    </location>
</feature>